<feature type="transmembrane region" description="Helical" evidence="8">
    <location>
        <begin position="136"/>
        <end position="163"/>
    </location>
</feature>
<feature type="transmembrane region" description="Helical" evidence="8">
    <location>
        <begin position="29"/>
        <end position="52"/>
    </location>
</feature>
<dbReference type="RefSeq" id="WP_318786204.1">
    <property type="nucleotide sequence ID" value="NZ_JAWDKC010000022.1"/>
</dbReference>
<comment type="function">
    <text evidence="8">Important for reducing fluoride concentration in the cell, thus reducing its toxicity.</text>
</comment>
<evidence type="ECO:0000256" key="2">
    <source>
        <dbReference type="ARBA" id="ARBA00022475"/>
    </source>
</evidence>
<name>A0ABU3VQV2_9EURY</name>
<evidence type="ECO:0000256" key="1">
    <source>
        <dbReference type="ARBA" id="ARBA00004651"/>
    </source>
</evidence>
<gene>
    <name evidence="9" type="primary">crcB_2</name>
    <name evidence="9" type="ORF">MmiAt1_13740</name>
</gene>
<keyword evidence="10" id="KW-1185">Reference proteome</keyword>
<dbReference type="Pfam" id="PF02537">
    <property type="entry name" value="CRCB"/>
    <property type="match status" value="1"/>
</dbReference>
<feature type="transmembrane region" description="Helical" evidence="8">
    <location>
        <begin position="58"/>
        <end position="74"/>
    </location>
</feature>
<comment type="catalytic activity">
    <reaction evidence="7">
        <text>fluoride(in) = fluoride(out)</text>
        <dbReference type="Rhea" id="RHEA:76159"/>
        <dbReference type="ChEBI" id="CHEBI:17051"/>
    </reaction>
    <physiologicalReaction direction="left-to-right" evidence="7">
        <dbReference type="Rhea" id="RHEA:76160"/>
    </physiologicalReaction>
</comment>
<organism evidence="9 10">
    <name type="scientific">Methanimicrococcus hacksteinii</name>
    <dbReference type="NCBI Taxonomy" id="3028293"/>
    <lineage>
        <taxon>Archaea</taxon>
        <taxon>Methanobacteriati</taxon>
        <taxon>Methanobacteriota</taxon>
        <taxon>Stenosarchaea group</taxon>
        <taxon>Methanomicrobia</taxon>
        <taxon>Methanosarcinales</taxon>
        <taxon>Methanosarcinaceae</taxon>
        <taxon>Methanimicrococcus</taxon>
    </lineage>
</organism>
<evidence type="ECO:0000313" key="9">
    <source>
        <dbReference type="EMBL" id="MDV0445778.1"/>
    </source>
</evidence>
<comment type="subcellular location">
    <subcellularLocation>
        <location evidence="1">Cell membrane</location>
        <topology evidence="1">Multi-pass membrane protein</topology>
    </subcellularLocation>
</comment>
<keyword evidence="5 8" id="KW-0472">Membrane</keyword>
<dbReference type="Proteomes" id="UP001272052">
    <property type="component" value="Unassembled WGS sequence"/>
</dbReference>
<dbReference type="InterPro" id="IPR003691">
    <property type="entry name" value="FluC"/>
</dbReference>
<evidence type="ECO:0000256" key="7">
    <source>
        <dbReference type="ARBA" id="ARBA00035585"/>
    </source>
</evidence>
<accession>A0ABU3VQV2</accession>
<keyword evidence="2 8" id="KW-1003">Cell membrane</keyword>
<keyword evidence="4 8" id="KW-1133">Transmembrane helix</keyword>
<evidence type="ECO:0000256" key="6">
    <source>
        <dbReference type="ARBA" id="ARBA00035120"/>
    </source>
</evidence>
<reference evidence="9 10" key="1">
    <citation type="submission" date="2023-06" db="EMBL/GenBank/DDBJ databases">
        <title>Genome sequence of Methanimicrococcus sp. At1.</title>
        <authorList>
            <person name="Protasov E."/>
            <person name="Platt K."/>
            <person name="Poehlein A."/>
            <person name="Daniel R."/>
            <person name="Brune A."/>
        </authorList>
    </citation>
    <scope>NUCLEOTIDE SEQUENCE [LARGE SCALE GENOMIC DNA]</scope>
    <source>
        <strain evidence="9 10">At1</strain>
    </source>
</reference>
<evidence type="ECO:0000256" key="3">
    <source>
        <dbReference type="ARBA" id="ARBA00022692"/>
    </source>
</evidence>
<comment type="similarity">
    <text evidence="6 8">Belongs to the fluoride channel Fluc/FEX (TC 1.A.43) family.</text>
</comment>
<evidence type="ECO:0000256" key="8">
    <source>
        <dbReference type="RuleBase" id="RU004340"/>
    </source>
</evidence>
<evidence type="ECO:0000256" key="5">
    <source>
        <dbReference type="ARBA" id="ARBA00023136"/>
    </source>
</evidence>
<protein>
    <recommendedName>
        <fullName evidence="8">Fluoride-specific ion channel</fullName>
    </recommendedName>
</protein>
<comment type="caution">
    <text evidence="9">The sequence shown here is derived from an EMBL/GenBank/DDBJ whole genome shotgun (WGS) entry which is preliminary data.</text>
</comment>
<keyword evidence="3 8" id="KW-0812">Transmembrane</keyword>
<proteinExistence type="inferred from homology"/>
<dbReference type="EMBL" id="JAWDKC010000022">
    <property type="protein sequence ID" value="MDV0445778.1"/>
    <property type="molecule type" value="Genomic_DNA"/>
</dbReference>
<evidence type="ECO:0000256" key="4">
    <source>
        <dbReference type="ARBA" id="ARBA00022989"/>
    </source>
</evidence>
<sequence>MAESRGNQVKQTGLQNTKPPMFDFMTRSAVFSVMLGGFFGSLTRAVTFLLIQTAGADIVVNIIGSFLIGFFMFLPSVRDEKIESAGKTGFNKKQFISTGFLGGFTTFSYFIFGPFLSAAANGAESAVNVFANITPLFMIQFLIYAVAFSIIGIIAAAIGKYFAEFSSQKKKKGNVRESNGSLKETD</sequence>
<feature type="transmembrane region" description="Helical" evidence="8">
    <location>
        <begin position="95"/>
        <end position="116"/>
    </location>
</feature>
<evidence type="ECO:0000313" key="10">
    <source>
        <dbReference type="Proteomes" id="UP001272052"/>
    </source>
</evidence>